<dbReference type="RefSeq" id="WP_089420999.1">
    <property type="nucleotide sequence ID" value="NZ_CP022415.1"/>
</dbReference>
<dbReference type="AlphaFoldDB" id="A0A221K2U3"/>
<sequence>MTNPYDKTAPRGFWKTGVEAGDPDALYDIHTPKWPIRRDMRVATAGSCFARNLAGFLVQNGFNVIDAEPAPDGLTPQEAEQGGYGQFSARYGNIYTAPQLAQLLREVLGGKPSKGIIWKRGGRVIDALRPRVPAQGFDTAAETLEARTQHLAAVREMIEGLDLFVFTLGLTEAWEHRQLGTVYPAPPGAVGGAFDSQTFALRNFGFADTMAALEDSFGLIRDIRGGRAFRVLLTVSPVPPSATATDGHVLPATVYSKSVLRAVAGECAARHDFVDYFPSYEIITNPAARSRYYDANLRTVTQEGVRAVMGVFFHHHGAGDAGDKHLTHADNALAGDNRKKALLEGFAPDVPPRSAPAAPRLNMGATLQDPILFAGNSHLGSFKDAVMAAAPDLDPAGHWFVPINWTTAIQGGGRWPRLRRRSTYEQIVFRPEYRNRMQDIDLSMHRGRVTLCLVGCNFIGDQVLRAHGDLATGQPGLRGGNKAMPQLPLVARDDATLEDFYRGALQPKVAWALQILMDPMFKRAFWVASPDLPEHAARVRLGDAFVDSGSYRHHQAAALRATLSMMPEQDDRLRLIQHDPAQRTESGFIREAYAAHPATMDIHASAAFYRGALDQMFGETGGTARDQARSLTSVP</sequence>
<dbReference type="OrthoDB" id="369216at2"/>
<dbReference type="Pfam" id="PF08885">
    <property type="entry name" value="GSCFA"/>
    <property type="match status" value="1"/>
</dbReference>
<dbReference type="InterPro" id="IPR014982">
    <property type="entry name" value="GSCFA"/>
</dbReference>
<accession>A0A221K2U3</accession>
<dbReference type="EMBL" id="CP022415">
    <property type="protein sequence ID" value="ASM73183.1"/>
    <property type="molecule type" value="Genomic_DNA"/>
</dbReference>
<proteinExistence type="predicted"/>
<reference evidence="2 3" key="1">
    <citation type="submission" date="2017-07" db="EMBL/GenBank/DDBJ databases">
        <title>Genome Sequence of Sulfitobacter pseudonitzschiae Strain SMR1 Isolated from a culture of the Diatom Skeletonema marinoi.</title>
        <authorList>
            <person name="Topel M."/>
            <person name="Pinder M.I.M."/>
            <person name="Johansson O.N."/>
            <person name="Kourtchenko O."/>
            <person name="Godhe A."/>
            <person name="Clarke A.K."/>
        </authorList>
    </citation>
    <scope>NUCLEOTIDE SEQUENCE [LARGE SCALE GENOMIC DNA]</scope>
    <source>
        <strain evidence="2 3">SMR1</strain>
    </source>
</reference>
<dbReference type="KEGG" id="spse:SULPSESMR1_02386"/>
<gene>
    <name evidence="2" type="ORF">SULPSESMR1_02386</name>
</gene>
<evidence type="ECO:0000259" key="1">
    <source>
        <dbReference type="Pfam" id="PF08885"/>
    </source>
</evidence>
<keyword evidence="3" id="KW-1185">Reference proteome</keyword>
<feature type="domain" description="GSCFA" evidence="1">
    <location>
        <begin position="41"/>
        <end position="312"/>
    </location>
</feature>
<dbReference type="Proteomes" id="UP000199754">
    <property type="component" value="Chromosome"/>
</dbReference>
<evidence type="ECO:0000313" key="2">
    <source>
        <dbReference type="EMBL" id="ASM73183.1"/>
    </source>
</evidence>
<organism evidence="2 3">
    <name type="scientific">Pseudosulfitobacter pseudonitzschiae</name>
    <dbReference type="NCBI Taxonomy" id="1402135"/>
    <lineage>
        <taxon>Bacteria</taxon>
        <taxon>Pseudomonadati</taxon>
        <taxon>Pseudomonadota</taxon>
        <taxon>Alphaproteobacteria</taxon>
        <taxon>Rhodobacterales</taxon>
        <taxon>Roseobacteraceae</taxon>
        <taxon>Pseudosulfitobacter</taxon>
    </lineage>
</organism>
<evidence type="ECO:0000313" key="3">
    <source>
        <dbReference type="Proteomes" id="UP000199754"/>
    </source>
</evidence>
<name>A0A221K2U3_9RHOB</name>
<protein>
    <submittedName>
        <fullName evidence="2">GSCFA family protein</fullName>
    </submittedName>
</protein>